<dbReference type="InterPro" id="IPR036890">
    <property type="entry name" value="HATPase_C_sf"/>
</dbReference>
<feature type="transmembrane region" description="Helical" evidence="10">
    <location>
        <begin position="156"/>
        <end position="175"/>
    </location>
</feature>
<evidence type="ECO:0000256" key="3">
    <source>
        <dbReference type="ARBA" id="ARBA00022553"/>
    </source>
</evidence>
<keyword evidence="7" id="KW-0067">ATP-binding</keyword>
<comment type="caution">
    <text evidence="14">The sequence shown here is derived from an EMBL/GenBank/DDBJ whole genome shotgun (WGS) entry which is preliminary data.</text>
</comment>
<feature type="compositionally biased region" description="Low complexity" evidence="9">
    <location>
        <begin position="1"/>
        <end position="18"/>
    </location>
</feature>
<reference evidence="14 15" key="1">
    <citation type="submission" date="2020-07" db="EMBL/GenBank/DDBJ databases">
        <title>Sequencing the genomes of 1000 actinobacteria strains.</title>
        <authorList>
            <person name="Klenk H.-P."/>
        </authorList>
    </citation>
    <scope>NUCLEOTIDE SEQUENCE [LARGE SCALE GENOMIC DNA]</scope>
    <source>
        <strain evidence="14 15">DSM 29531</strain>
    </source>
</reference>
<dbReference type="GO" id="GO:0005524">
    <property type="term" value="F:ATP binding"/>
    <property type="evidence" value="ECO:0007669"/>
    <property type="project" value="UniProtKB-KW"/>
</dbReference>
<dbReference type="CDD" id="cd16917">
    <property type="entry name" value="HATPase_UhpB-NarQ-NarX-like"/>
    <property type="match status" value="1"/>
</dbReference>
<keyword evidence="15" id="KW-1185">Reference proteome</keyword>
<sequence length="411" mass="44105">MTPASATVPPAAPVARPTRTPDVRRSGFGRLPQALRTPQVMDVGIAVALGAATVLMDTQGPDARVSAAVWWDLALAAPLIVRRRYPTVCLALVSVLCFGQWLQDVRASGPLAFLIALYTFSSSEVRRATMAAAVVVAGLGVALVMIRWAPSSQRPLHTLMFTAVVAAAWIAGVYARTRRAYLRATLERAETAERDRDRQAQIAIAADRAQMAREMHDVIAHSLSVMITLNDAAAAVASPEAMRTTVVQASDVGRQALSEMHRMLRVLREDAQADLFPQPGLAQLGDLVAMVRDAGLDVRLSITGDVRVLPATAQLAAYRIVQESLTNVLKHARSVQHVDVALTVGEDELRVQIEDDGARIDEHGRGRMGHGLQGMSERAALFGGTAVAGPSAPRGWTVRAVLHTDPMPDPQ</sequence>
<dbReference type="InterPro" id="IPR011712">
    <property type="entry name" value="Sig_transdc_His_kin_sub3_dim/P"/>
</dbReference>
<dbReference type="AlphaFoldDB" id="A0A853DDW5"/>
<evidence type="ECO:0000313" key="15">
    <source>
        <dbReference type="Proteomes" id="UP000571817"/>
    </source>
</evidence>
<keyword evidence="4" id="KW-0808">Transferase</keyword>
<dbReference type="GO" id="GO:0016020">
    <property type="term" value="C:membrane"/>
    <property type="evidence" value="ECO:0007669"/>
    <property type="project" value="InterPro"/>
</dbReference>
<evidence type="ECO:0000259" key="11">
    <source>
        <dbReference type="Pfam" id="PF02518"/>
    </source>
</evidence>
<feature type="region of interest" description="Disordered" evidence="9">
    <location>
        <begin position="1"/>
        <end position="28"/>
    </location>
</feature>
<evidence type="ECO:0000256" key="9">
    <source>
        <dbReference type="SAM" id="MobiDB-lite"/>
    </source>
</evidence>
<evidence type="ECO:0000256" key="4">
    <source>
        <dbReference type="ARBA" id="ARBA00022679"/>
    </source>
</evidence>
<dbReference type="GO" id="GO:0046983">
    <property type="term" value="F:protein dimerization activity"/>
    <property type="evidence" value="ECO:0007669"/>
    <property type="project" value="InterPro"/>
</dbReference>
<accession>A0A853DDW5</accession>
<dbReference type="Pfam" id="PF02518">
    <property type="entry name" value="HATPase_c"/>
    <property type="match status" value="1"/>
</dbReference>
<keyword evidence="6 14" id="KW-0418">Kinase</keyword>
<feature type="domain" description="Signal transduction histidine kinase subgroup 3 dimerisation and phosphoacceptor" evidence="12">
    <location>
        <begin position="208"/>
        <end position="271"/>
    </location>
</feature>
<evidence type="ECO:0000256" key="5">
    <source>
        <dbReference type="ARBA" id="ARBA00022741"/>
    </source>
</evidence>
<dbReference type="Pfam" id="PF07730">
    <property type="entry name" value="HisKA_3"/>
    <property type="match status" value="1"/>
</dbReference>
<dbReference type="GO" id="GO:0000155">
    <property type="term" value="F:phosphorelay sensor kinase activity"/>
    <property type="evidence" value="ECO:0007669"/>
    <property type="project" value="InterPro"/>
</dbReference>
<evidence type="ECO:0000256" key="2">
    <source>
        <dbReference type="ARBA" id="ARBA00012438"/>
    </source>
</evidence>
<keyword evidence="5" id="KW-0547">Nucleotide-binding</keyword>
<dbReference type="Gene3D" id="3.30.565.10">
    <property type="entry name" value="Histidine kinase-like ATPase, C-terminal domain"/>
    <property type="match status" value="1"/>
</dbReference>
<comment type="catalytic activity">
    <reaction evidence="1">
        <text>ATP + protein L-histidine = ADP + protein N-phospho-L-histidine.</text>
        <dbReference type="EC" id="2.7.13.3"/>
    </reaction>
</comment>
<dbReference type="EC" id="2.7.13.3" evidence="2"/>
<keyword evidence="3" id="KW-0597">Phosphoprotein</keyword>
<evidence type="ECO:0000256" key="8">
    <source>
        <dbReference type="ARBA" id="ARBA00023012"/>
    </source>
</evidence>
<keyword evidence="10" id="KW-1133">Transmembrane helix</keyword>
<dbReference type="InterPro" id="IPR050482">
    <property type="entry name" value="Sensor_HK_TwoCompSys"/>
</dbReference>
<gene>
    <name evidence="14" type="ORF">HNR15_000237</name>
</gene>
<proteinExistence type="predicted"/>
<organism evidence="14 15">
    <name type="scientific">Allobranchiibius huperziae</name>
    <dbReference type="NCBI Taxonomy" id="1874116"/>
    <lineage>
        <taxon>Bacteria</taxon>
        <taxon>Bacillati</taxon>
        <taxon>Actinomycetota</taxon>
        <taxon>Actinomycetes</taxon>
        <taxon>Micrococcales</taxon>
        <taxon>Dermacoccaceae</taxon>
        <taxon>Allobranchiibius</taxon>
    </lineage>
</organism>
<dbReference type="SUPFAM" id="SSF55874">
    <property type="entry name" value="ATPase domain of HSP90 chaperone/DNA topoisomerase II/histidine kinase"/>
    <property type="match status" value="1"/>
</dbReference>
<keyword evidence="10" id="KW-0472">Membrane</keyword>
<dbReference type="InterPro" id="IPR055558">
    <property type="entry name" value="DUF7134"/>
</dbReference>
<dbReference type="Pfam" id="PF23539">
    <property type="entry name" value="DUF7134"/>
    <property type="match status" value="1"/>
</dbReference>
<feature type="domain" description="Histidine kinase/HSP90-like ATPase" evidence="11">
    <location>
        <begin position="315"/>
        <end position="403"/>
    </location>
</feature>
<evidence type="ECO:0000256" key="7">
    <source>
        <dbReference type="ARBA" id="ARBA00022840"/>
    </source>
</evidence>
<feature type="transmembrane region" description="Helical" evidence="10">
    <location>
        <begin position="130"/>
        <end position="150"/>
    </location>
</feature>
<keyword evidence="10" id="KW-0812">Transmembrane</keyword>
<protein>
    <recommendedName>
        <fullName evidence="2">histidine kinase</fullName>
        <ecNumber evidence="2">2.7.13.3</ecNumber>
    </recommendedName>
</protein>
<dbReference type="PANTHER" id="PTHR24421:SF10">
    <property type="entry name" value="NITRATE_NITRITE SENSOR PROTEIN NARQ"/>
    <property type="match status" value="1"/>
</dbReference>
<dbReference type="RefSeq" id="WP_179478433.1">
    <property type="nucleotide sequence ID" value="NZ_JACCFW010000001.1"/>
</dbReference>
<evidence type="ECO:0000256" key="1">
    <source>
        <dbReference type="ARBA" id="ARBA00000085"/>
    </source>
</evidence>
<evidence type="ECO:0000259" key="12">
    <source>
        <dbReference type="Pfam" id="PF07730"/>
    </source>
</evidence>
<evidence type="ECO:0000256" key="6">
    <source>
        <dbReference type="ARBA" id="ARBA00022777"/>
    </source>
</evidence>
<dbReference type="Proteomes" id="UP000571817">
    <property type="component" value="Unassembled WGS sequence"/>
</dbReference>
<evidence type="ECO:0000313" key="14">
    <source>
        <dbReference type="EMBL" id="NYJ73274.1"/>
    </source>
</evidence>
<feature type="domain" description="DUF7134" evidence="13">
    <location>
        <begin position="36"/>
        <end position="179"/>
    </location>
</feature>
<evidence type="ECO:0000256" key="10">
    <source>
        <dbReference type="SAM" id="Phobius"/>
    </source>
</evidence>
<keyword evidence="8" id="KW-0902">Two-component regulatory system</keyword>
<dbReference type="EMBL" id="JACCFW010000001">
    <property type="protein sequence ID" value="NYJ73274.1"/>
    <property type="molecule type" value="Genomic_DNA"/>
</dbReference>
<name>A0A853DDW5_9MICO</name>
<dbReference type="Gene3D" id="1.20.5.1930">
    <property type="match status" value="1"/>
</dbReference>
<dbReference type="InterPro" id="IPR003594">
    <property type="entry name" value="HATPase_dom"/>
</dbReference>
<dbReference type="PANTHER" id="PTHR24421">
    <property type="entry name" value="NITRATE/NITRITE SENSOR PROTEIN NARX-RELATED"/>
    <property type="match status" value="1"/>
</dbReference>
<evidence type="ECO:0000259" key="13">
    <source>
        <dbReference type="Pfam" id="PF23539"/>
    </source>
</evidence>